<accession>A0AAW2PH51</accession>
<dbReference type="GO" id="GO:0003676">
    <property type="term" value="F:nucleic acid binding"/>
    <property type="evidence" value="ECO:0007669"/>
    <property type="project" value="InterPro"/>
</dbReference>
<dbReference type="CDD" id="cd09279">
    <property type="entry name" value="RNase_HI_like"/>
    <property type="match status" value="1"/>
</dbReference>
<dbReference type="AlphaFoldDB" id="A0AAW2PH51"/>
<dbReference type="InterPro" id="IPR012337">
    <property type="entry name" value="RNaseH-like_sf"/>
</dbReference>
<evidence type="ECO:0008006" key="4">
    <source>
        <dbReference type="Google" id="ProtNLM"/>
    </source>
</evidence>
<reference evidence="3" key="1">
    <citation type="submission" date="2020-06" db="EMBL/GenBank/DDBJ databases">
        <authorList>
            <person name="Li T."/>
            <person name="Hu X."/>
            <person name="Zhang T."/>
            <person name="Song X."/>
            <person name="Zhang H."/>
            <person name="Dai N."/>
            <person name="Sheng W."/>
            <person name="Hou X."/>
            <person name="Wei L."/>
        </authorList>
    </citation>
    <scope>NUCLEOTIDE SEQUENCE</scope>
    <source>
        <strain evidence="3">G02</strain>
        <tissue evidence="3">Leaf</tissue>
    </source>
</reference>
<dbReference type="InterPro" id="IPR041577">
    <property type="entry name" value="RT_RNaseH_2"/>
</dbReference>
<organism evidence="3">
    <name type="scientific">Sesamum radiatum</name>
    <name type="common">Black benniseed</name>
    <dbReference type="NCBI Taxonomy" id="300843"/>
    <lineage>
        <taxon>Eukaryota</taxon>
        <taxon>Viridiplantae</taxon>
        <taxon>Streptophyta</taxon>
        <taxon>Embryophyta</taxon>
        <taxon>Tracheophyta</taxon>
        <taxon>Spermatophyta</taxon>
        <taxon>Magnoliopsida</taxon>
        <taxon>eudicotyledons</taxon>
        <taxon>Gunneridae</taxon>
        <taxon>Pentapetalae</taxon>
        <taxon>asterids</taxon>
        <taxon>lamiids</taxon>
        <taxon>Lamiales</taxon>
        <taxon>Pedaliaceae</taxon>
        <taxon>Sesamum</taxon>
    </lineage>
</organism>
<comment type="caution">
    <text evidence="3">The sequence shown here is derived from an EMBL/GenBank/DDBJ whole genome shotgun (WGS) entry which is preliminary data.</text>
</comment>
<dbReference type="SUPFAM" id="SSF53098">
    <property type="entry name" value="Ribonuclease H-like"/>
    <property type="match status" value="1"/>
</dbReference>
<dbReference type="PANTHER" id="PTHR48475:SF2">
    <property type="entry name" value="RIBONUCLEASE H"/>
    <property type="match status" value="1"/>
</dbReference>
<feature type="domain" description="Reverse transcriptase/retrotransposon-derived protein RNase H-like" evidence="2">
    <location>
        <begin position="65"/>
        <end position="146"/>
    </location>
</feature>
<dbReference type="Pfam" id="PF13456">
    <property type="entry name" value="RVT_3"/>
    <property type="match status" value="1"/>
</dbReference>
<gene>
    <name evidence="3" type="ORF">Sradi_4007400</name>
</gene>
<dbReference type="Gene3D" id="3.30.420.10">
    <property type="entry name" value="Ribonuclease H-like superfamily/Ribonuclease H"/>
    <property type="match status" value="1"/>
</dbReference>
<reference evidence="3" key="2">
    <citation type="journal article" date="2024" name="Plant">
        <title>Genomic evolution and insights into agronomic trait innovations of Sesamum species.</title>
        <authorList>
            <person name="Miao H."/>
            <person name="Wang L."/>
            <person name="Qu L."/>
            <person name="Liu H."/>
            <person name="Sun Y."/>
            <person name="Le M."/>
            <person name="Wang Q."/>
            <person name="Wei S."/>
            <person name="Zheng Y."/>
            <person name="Lin W."/>
            <person name="Duan Y."/>
            <person name="Cao H."/>
            <person name="Xiong S."/>
            <person name="Wang X."/>
            <person name="Wei L."/>
            <person name="Li C."/>
            <person name="Ma Q."/>
            <person name="Ju M."/>
            <person name="Zhao R."/>
            <person name="Li G."/>
            <person name="Mu C."/>
            <person name="Tian Q."/>
            <person name="Mei H."/>
            <person name="Zhang T."/>
            <person name="Gao T."/>
            <person name="Zhang H."/>
        </authorList>
    </citation>
    <scope>NUCLEOTIDE SEQUENCE</scope>
    <source>
        <strain evidence="3">G02</strain>
    </source>
</reference>
<dbReference type="InterPro" id="IPR043128">
    <property type="entry name" value="Rev_trsase/Diguanyl_cyclase"/>
</dbReference>
<dbReference type="PANTHER" id="PTHR48475">
    <property type="entry name" value="RIBONUCLEASE H"/>
    <property type="match status" value="1"/>
</dbReference>
<evidence type="ECO:0000259" key="2">
    <source>
        <dbReference type="Pfam" id="PF17919"/>
    </source>
</evidence>
<protein>
    <recommendedName>
        <fullName evidence="4">RNase H type-1 domain-containing protein</fullName>
    </recommendedName>
</protein>
<evidence type="ECO:0000313" key="3">
    <source>
        <dbReference type="EMBL" id="KAL0355605.1"/>
    </source>
</evidence>
<dbReference type="EMBL" id="JACGWJ010000017">
    <property type="protein sequence ID" value="KAL0355605.1"/>
    <property type="molecule type" value="Genomic_DNA"/>
</dbReference>
<feature type="domain" description="RNase H type-1" evidence="1">
    <location>
        <begin position="187"/>
        <end position="300"/>
    </location>
</feature>
<dbReference type="SUPFAM" id="SSF56672">
    <property type="entry name" value="DNA/RNA polymerases"/>
    <property type="match status" value="1"/>
</dbReference>
<sequence>MVTQRGIEANPDKIKAILHMRPPNNINEVQRLTGRIAALSRFISKSAEKGLRFFKTLRKVKNFEWTKECQQAFEDLKAYLAKLPLLVKPVPGDTLYLYISSTPQAFSSVLVREEEGNQTPIYYVSKVLNGAESRYPPIEKMALALIITDNYQGPGLGGLRVRDDRNNPEISPRSETLATSHRWLSSTAQGSGAGIVLTTPQGDDMEFAVKFEFKASNNEAEYEVLVLGVRMAQEAGASHLLAYSDFQQVVRQVNGEYKAKEESMVQYLQQIEELEIKFKSFQLHQIPREENIKADSLSKLASALGIDGRPRIPLAIQPISSSNNDWRTPIIRWIEEGHLLGDRWEATKIKNRAIRFLMQGGMLYKKSFTHPLLRCLSQEEGIHVIKEIHDGCCGSHVGTWVLANKALRASYF</sequence>
<dbReference type="InterPro" id="IPR043502">
    <property type="entry name" value="DNA/RNA_pol_sf"/>
</dbReference>
<name>A0AAW2PH51_SESRA</name>
<dbReference type="GO" id="GO:0004523">
    <property type="term" value="F:RNA-DNA hybrid ribonuclease activity"/>
    <property type="evidence" value="ECO:0007669"/>
    <property type="project" value="InterPro"/>
</dbReference>
<dbReference type="Pfam" id="PF17919">
    <property type="entry name" value="RT_RNaseH_2"/>
    <property type="match status" value="1"/>
</dbReference>
<dbReference type="InterPro" id="IPR002156">
    <property type="entry name" value="RNaseH_domain"/>
</dbReference>
<evidence type="ECO:0000259" key="1">
    <source>
        <dbReference type="Pfam" id="PF13456"/>
    </source>
</evidence>
<dbReference type="InterPro" id="IPR036397">
    <property type="entry name" value="RNaseH_sf"/>
</dbReference>
<proteinExistence type="predicted"/>
<dbReference type="Gene3D" id="3.30.70.270">
    <property type="match status" value="1"/>
</dbReference>